<evidence type="ECO:0000313" key="9">
    <source>
        <dbReference type="Proteomes" id="UP001597322"/>
    </source>
</evidence>
<dbReference type="Gene3D" id="3.50.50.60">
    <property type="entry name" value="FAD/NAD(P)-binding domain"/>
    <property type="match status" value="1"/>
</dbReference>
<gene>
    <name evidence="8" type="ORF">ACFSE1_17690</name>
</gene>
<keyword evidence="4" id="KW-0285">Flavoprotein</keyword>
<dbReference type="PANTHER" id="PTHR42802">
    <property type="entry name" value="MONOOXYGENASE"/>
    <property type="match status" value="1"/>
</dbReference>
<evidence type="ECO:0000256" key="6">
    <source>
        <dbReference type="ARBA" id="ARBA00022857"/>
    </source>
</evidence>
<evidence type="ECO:0000256" key="3">
    <source>
        <dbReference type="ARBA" id="ARBA00007588"/>
    </source>
</evidence>
<dbReference type="InterPro" id="IPR036188">
    <property type="entry name" value="FAD/NAD-bd_sf"/>
</dbReference>
<protein>
    <submittedName>
        <fullName evidence="8">Lysine N(6)-hydroxylase/L-ornithine N(5)-oxygenase family protein</fullName>
    </submittedName>
</protein>
<comment type="pathway">
    <text evidence="2">Siderophore biosynthesis.</text>
</comment>
<comment type="cofactor">
    <cofactor evidence="1">
        <name>FAD</name>
        <dbReference type="ChEBI" id="CHEBI:57692"/>
    </cofactor>
</comment>
<comment type="similarity">
    <text evidence="3">Belongs to the lysine N(6)-hydroxylase/L-ornithine N(5)-oxygenase family.</text>
</comment>
<accession>A0ABW4M779</accession>
<evidence type="ECO:0000313" key="8">
    <source>
        <dbReference type="EMBL" id="MFD1747307.1"/>
    </source>
</evidence>
<evidence type="ECO:0000256" key="2">
    <source>
        <dbReference type="ARBA" id="ARBA00004924"/>
    </source>
</evidence>
<organism evidence="8 9">
    <name type="scientific">Rhizobium helianthi</name>
    <dbReference type="NCBI Taxonomy" id="1132695"/>
    <lineage>
        <taxon>Bacteria</taxon>
        <taxon>Pseudomonadati</taxon>
        <taxon>Pseudomonadota</taxon>
        <taxon>Alphaproteobacteria</taxon>
        <taxon>Hyphomicrobiales</taxon>
        <taxon>Rhizobiaceae</taxon>
        <taxon>Rhizobium/Agrobacterium group</taxon>
        <taxon>Rhizobium</taxon>
    </lineage>
</organism>
<keyword evidence="6" id="KW-0521">NADP</keyword>
<keyword evidence="7" id="KW-0560">Oxidoreductase</keyword>
<dbReference type="Proteomes" id="UP001597322">
    <property type="component" value="Unassembled WGS sequence"/>
</dbReference>
<proteinExistence type="inferred from homology"/>
<dbReference type="RefSeq" id="WP_377404344.1">
    <property type="nucleotide sequence ID" value="NZ_JBHUEQ010000035.1"/>
</dbReference>
<reference evidence="9" key="1">
    <citation type="journal article" date="2019" name="Int. J. Syst. Evol. Microbiol.">
        <title>The Global Catalogue of Microorganisms (GCM) 10K type strain sequencing project: providing services to taxonomists for standard genome sequencing and annotation.</title>
        <authorList>
            <consortium name="The Broad Institute Genomics Platform"/>
            <consortium name="The Broad Institute Genome Sequencing Center for Infectious Disease"/>
            <person name="Wu L."/>
            <person name="Ma J."/>
        </authorList>
    </citation>
    <scope>NUCLEOTIDE SEQUENCE [LARGE SCALE GENOMIC DNA]</scope>
    <source>
        <strain evidence="9">CG52</strain>
    </source>
</reference>
<dbReference type="PANTHER" id="PTHR42802:SF1">
    <property type="entry name" value="L-ORNITHINE N(5)-MONOOXYGENASE"/>
    <property type="match status" value="1"/>
</dbReference>
<sequence length="438" mass="48548">MPFQNSISDKNHFNLVDFAGIGFGPTNISVAIAMEELRPELSASFFEAQPSFGWHKGLLLGGATMQVSFLKDLVSFRNPRSRFSFTSFLHEKGRLADFANLKTFFPSRIEFHQYLEWCAQAFASQVNYGERVEEISLIEPQGSSAPGFRLQVAGADGQRRIFARNVIFAGGLCPQVPETLRGKSGVFHTSELLPNMQRLRPGSRVAVVGAGQSATEAANYIYDNVPGSIVHAIVPRFGHSPADDSPFVNQVFDPEHVESFFNAPASIREKILSVHASTNYAAVDLADIEALYQRWYMDRLTGEGRLHLHRMSRLIDATHIGSTVVATVNHELTQTTSQLELDAVICATGYRPRDVRDLMDERTREALRTNNDGSLDVDRLYRVGFDLPHAPALFVPDMCEKTHGLSATLISNMAVRAGEIVQSLPHHHNTKLPLSEVA</sequence>
<keyword evidence="9" id="KW-1185">Reference proteome</keyword>
<dbReference type="Pfam" id="PF13434">
    <property type="entry name" value="Lys_Orn_oxgnase"/>
    <property type="match status" value="1"/>
</dbReference>
<dbReference type="EMBL" id="JBHUEQ010000035">
    <property type="protein sequence ID" value="MFD1747307.1"/>
    <property type="molecule type" value="Genomic_DNA"/>
</dbReference>
<evidence type="ECO:0000256" key="4">
    <source>
        <dbReference type="ARBA" id="ARBA00022630"/>
    </source>
</evidence>
<name>A0ABW4M779_9HYPH</name>
<evidence type="ECO:0000256" key="7">
    <source>
        <dbReference type="ARBA" id="ARBA00023002"/>
    </source>
</evidence>
<evidence type="ECO:0000256" key="1">
    <source>
        <dbReference type="ARBA" id="ARBA00001974"/>
    </source>
</evidence>
<keyword evidence="5" id="KW-0274">FAD</keyword>
<comment type="caution">
    <text evidence="8">The sequence shown here is derived from an EMBL/GenBank/DDBJ whole genome shotgun (WGS) entry which is preliminary data.</text>
</comment>
<dbReference type="InterPro" id="IPR025700">
    <property type="entry name" value="Lys/Orn_oxygenase"/>
</dbReference>
<dbReference type="SUPFAM" id="SSF51905">
    <property type="entry name" value="FAD/NAD(P)-binding domain"/>
    <property type="match status" value="2"/>
</dbReference>
<evidence type="ECO:0000256" key="5">
    <source>
        <dbReference type="ARBA" id="ARBA00022827"/>
    </source>
</evidence>